<protein>
    <submittedName>
        <fullName evidence="2">Uncharacterized protein</fullName>
    </submittedName>
</protein>
<dbReference type="AlphaFoldDB" id="A0ABD2ZVM1"/>
<dbReference type="EMBL" id="JBJUIK010000007">
    <property type="protein sequence ID" value="KAL3523159.1"/>
    <property type="molecule type" value="Genomic_DNA"/>
</dbReference>
<organism evidence="2 3">
    <name type="scientific">Cinchona calisaya</name>
    <dbReference type="NCBI Taxonomy" id="153742"/>
    <lineage>
        <taxon>Eukaryota</taxon>
        <taxon>Viridiplantae</taxon>
        <taxon>Streptophyta</taxon>
        <taxon>Embryophyta</taxon>
        <taxon>Tracheophyta</taxon>
        <taxon>Spermatophyta</taxon>
        <taxon>Magnoliopsida</taxon>
        <taxon>eudicotyledons</taxon>
        <taxon>Gunneridae</taxon>
        <taxon>Pentapetalae</taxon>
        <taxon>asterids</taxon>
        <taxon>lamiids</taxon>
        <taxon>Gentianales</taxon>
        <taxon>Rubiaceae</taxon>
        <taxon>Cinchonoideae</taxon>
        <taxon>Cinchoneae</taxon>
        <taxon>Cinchona</taxon>
    </lineage>
</organism>
<name>A0ABD2ZVM1_9GENT</name>
<evidence type="ECO:0000313" key="2">
    <source>
        <dbReference type="EMBL" id="KAL3523159.1"/>
    </source>
</evidence>
<sequence length="222" mass="24985">MNQHGKKIMPRTSRRHENLKVLDSSRKDVVICKPCNRPKGTVTNSDFKSLPLDQIMHSGKVKVLYQAKPIRTPMPQAQTSNLPILKDDRTLLGPKENFYSKNVVDMMMVEVKPIEPLESGNQDGSKETEEIRSNETLGTNTNVERNPVKRKEIMTCQDEQRQITRSMSKGVTIGENVQIPIEGSSSEKILSPTKDSKRLSGKVIVMVAEVESDGREKLAEKQ</sequence>
<comment type="caution">
    <text evidence="2">The sequence shown here is derived from an EMBL/GenBank/DDBJ whole genome shotgun (WGS) entry which is preliminary data.</text>
</comment>
<feature type="compositionally biased region" description="Polar residues" evidence="1">
    <location>
        <begin position="134"/>
        <end position="144"/>
    </location>
</feature>
<proteinExistence type="predicted"/>
<gene>
    <name evidence="2" type="ORF">ACH5RR_015993</name>
</gene>
<dbReference type="Proteomes" id="UP001630127">
    <property type="component" value="Unassembled WGS sequence"/>
</dbReference>
<feature type="region of interest" description="Disordered" evidence="1">
    <location>
        <begin position="116"/>
        <end position="144"/>
    </location>
</feature>
<evidence type="ECO:0000256" key="1">
    <source>
        <dbReference type="SAM" id="MobiDB-lite"/>
    </source>
</evidence>
<accession>A0ABD2ZVM1</accession>
<reference evidence="2 3" key="1">
    <citation type="submission" date="2024-11" db="EMBL/GenBank/DDBJ databases">
        <title>A near-complete genome assembly of Cinchona calisaya.</title>
        <authorList>
            <person name="Lian D.C."/>
            <person name="Zhao X.W."/>
            <person name="Wei L."/>
        </authorList>
    </citation>
    <scope>NUCLEOTIDE SEQUENCE [LARGE SCALE GENOMIC DNA]</scope>
    <source>
        <tissue evidence="2">Nenye</tissue>
    </source>
</reference>
<keyword evidence="3" id="KW-1185">Reference proteome</keyword>
<evidence type="ECO:0000313" key="3">
    <source>
        <dbReference type="Proteomes" id="UP001630127"/>
    </source>
</evidence>
<feature type="compositionally biased region" description="Basic and acidic residues" evidence="1">
    <location>
        <begin position="124"/>
        <end position="133"/>
    </location>
</feature>